<keyword evidence="3" id="KW-1185">Reference proteome</keyword>
<evidence type="ECO:0000313" key="3">
    <source>
        <dbReference type="Proteomes" id="UP000482634"/>
    </source>
</evidence>
<dbReference type="Proteomes" id="UP000482634">
    <property type="component" value="Unassembled WGS sequence"/>
</dbReference>
<evidence type="ECO:0000313" key="2">
    <source>
        <dbReference type="EMBL" id="NER65246.1"/>
    </source>
</evidence>
<evidence type="ECO:0000256" key="1">
    <source>
        <dbReference type="SAM" id="MobiDB-lite"/>
    </source>
</evidence>
<feature type="region of interest" description="Disordered" evidence="1">
    <location>
        <begin position="56"/>
        <end position="92"/>
    </location>
</feature>
<reference evidence="2 3" key="1">
    <citation type="submission" date="2020-02" db="EMBL/GenBank/DDBJ databases">
        <title>Broccoli isolated Pseudomonas sp.</title>
        <authorList>
            <person name="Fujikawa T."/>
            <person name="Sawada H."/>
        </authorList>
    </citation>
    <scope>NUCLEOTIDE SEQUENCE [LARGE SCALE GENOMIC DNA]</scope>
    <source>
        <strain evidence="2 3">MAFF212427</strain>
    </source>
</reference>
<proteinExistence type="predicted"/>
<accession>A0A6B3NTI8</accession>
<protein>
    <submittedName>
        <fullName evidence="2">Uncharacterized protein</fullName>
    </submittedName>
</protein>
<organism evidence="2 3">
    <name type="scientific">Pseudomonas brassicae</name>
    <dbReference type="NCBI Taxonomy" id="2708063"/>
    <lineage>
        <taxon>Bacteria</taxon>
        <taxon>Pseudomonadati</taxon>
        <taxon>Pseudomonadota</taxon>
        <taxon>Gammaproteobacteria</taxon>
        <taxon>Pseudomonadales</taxon>
        <taxon>Pseudomonadaceae</taxon>
        <taxon>Pseudomonas</taxon>
    </lineage>
</organism>
<comment type="caution">
    <text evidence="2">The sequence shown here is derived from an EMBL/GenBank/DDBJ whole genome shotgun (WGS) entry which is preliminary data.</text>
</comment>
<name>A0A6B3NTI8_9PSED</name>
<gene>
    <name evidence="2" type="ORF">G3436_16945</name>
</gene>
<dbReference type="RefSeq" id="WP_163947162.1">
    <property type="nucleotide sequence ID" value="NZ_JAAHBU010000247.1"/>
</dbReference>
<dbReference type="EMBL" id="JAAHBU010000247">
    <property type="protein sequence ID" value="NER65246.1"/>
    <property type="molecule type" value="Genomic_DNA"/>
</dbReference>
<dbReference type="AlphaFoldDB" id="A0A6B3NTI8"/>
<sequence>MPAKGSALPAPIGRKIHTVIQTPVSCPGFNRAKRALRSLSTFKLARNDEMHEIPNLPFPSLNQVEQPAAPLSAEPAHVADSDGDENPSAEQE</sequence>
<feature type="compositionally biased region" description="Acidic residues" evidence="1">
    <location>
        <begin position="81"/>
        <end position="92"/>
    </location>
</feature>